<dbReference type="SUPFAM" id="SSF53335">
    <property type="entry name" value="S-adenosyl-L-methionine-dependent methyltransferases"/>
    <property type="match status" value="1"/>
</dbReference>
<comment type="catalytic activity">
    <reaction evidence="8">
        <text>guanosine(26) in tRNA + 2 S-adenosyl-L-methionine = N(2)-dimethylguanosine(26) in tRNA + 2 S-adenosyl-L-homocysteine + 2 H(+)</text>
        <dbReference type="Rhea" id="RHEA:43140"/>
        <dbReference type="Rhea" id="RHEA-COMP:10359"/>
        <dbReference type="Rhea" id="RHEA-COMP:10360"/>
        <dbReference type="ChEBI" id="CHEBI:15378"/>
        <dbReference type="ChEBI" id="CHEBI:57856"/>
        <dbReference type="ChEBI" id="CHEBI:59789"/>
        <dbReference type="ChEBI" id="CHEBI:74269"/>
        <dbReference type="ChEBI" id="CHEBI:74513"/>
        <dbReference type="EC" id="2.1.1.216"/>
    </reaction>
</comment>
<proteinExistence type="inferred from homology"/>
<feature type="binding site" evidence="8">
    <location>
        <position position="251"/>
    </location>
    <ligand>
        <name>Zn(2+)</name>
        <dbReference type="ChEBI" id="CHEBI:29105"/>
    </ligand>
</feature>
<evidence type="ECO:0000256" key="7">
    <source>
        <dbReference type="ARBA" id="ARBA00039099"/>
    </source>
</evidence>
<dbReference type="GO" id="GO:0002940">
    <property type="term" value="P:tRNA N2-guanine methylation"/>
    <property type="evidence" value="ECO:0007669"/>
    <property type="project" value="TreeGrafter"/>
</dbReference>
<feature type="binding site" evidence="8">
    <location>
        <position position="41"/>
    </location>
    <ligand>
        <name>S-adenosyl-L-methionine</name>
        <dbReference type="ChEBI" id="CHEBI:59789"/>
    </ligand>
</feature>
<dbReference type="InterPro" id="IPR002905">
    <property type="entry name" value="Trm1"/>
</dbReference>
<keyword evidence="2 8" id="KW-0489">Methyltransferase</keyword>
<dbReference type="GO" id="GO:0160104">
    <property type="term" value="F:tRNA (guanine(26)-N2)-dimethyltransferase activity"/>
    <property type="evidence" value="ECO:0007669"/>
    <property type="project" value="UniProtKB-UniRule"/>
</dbReference>
<dbReference type="InterPro" id="IPR042296">
    <property type="entry name" value="tRNA_met_Trm1_C"/>
</dbReference>
<evidence type="ECO:0000256" key="1">
    <source>
        <dbReference type="ARBA" id="ARBA00022555"/>
    </source>
</evidence>
<feature type="binding site" evidence="8">
    <location>
        <position position="94"/>
    </location>
    <ligand>
        <name>S-adenosyl-L-methionine</name>
        <dbReference type="ChEBI" id="CHEBI:59789"/>
    </ligand>
</feature>
<dbReference type="RefSeq" id="WP_013195027.1">
    <property type="nucleotide sequence ID" value="NC_014253.1"/>
</dbReference>
<evidence type="ECO:0000256" key="2">
    <source>
        <dbReference type="ARBA" id="ARBA00022603"/>
    </source>
</evidence>
<feature type="binding site" evidence="8">
    <location>
        <position position="78"/>
    </location>
    <ligand>
        <name>S-adenosyl-L-methionine</name>
        <dbReference type="ChEBI" id="CHEBI:59789"/>
    </ligand>
</feature>
<name>D7EAU5_METEZ</name>
<keyword evidence="11" id="KW-1185">Reference proteome</keyword>
<dbReference type="PANTHER" id="PTHR10631">
    <property type="entry name" value="N 2 ,N 2 -DIMETHYLGUANOSINE TRNA METHYLTRANSFERASE"/>
    <property type="match status" value="1"/>
</dbReference>
<sequence length="389" mass="43500">MSYKTVTEGLTKIWIPEPPQDASFPPSSASVFYNPEMELNRDITVVANAVFAQRLSAKYGLAPSDVKYADALAASGARGIRVSNETGLDTTLNDWNEEAYKLILKNAELNDVLDLTTVFSKNANVLLFENRYDIVDLDPFGTPIPYLESAIYSTRHLLEITATDTAPLCGAHLKSGIRKYSAVPLNNEYHREMGVRILLGKVAREFAKYDKAMIPILSHATRHYVRTYLHVKKGAKRADDALKYMGFISHCDKCGFRKTVYGLAVSIDNNCPLCGNKTSIGGPLWLGSLHETDFCNEILQEIDNHQLNKRENTRKIITLCRDELEYPTYYDLHLICKRQGVSAVSMNRLIDLLIANGYSASRTHFSGTSFKTDAGIDVINDIVHSSFSR</sequence>
<dbReference type="STRING" id="644295.Metev_1620"/>
<evidence type="ECO:0000256" key="3">
    <source>
        <dbReference type="ARBA" id="ARBA00022679"/>
    </source>
</evidence>
<dbReference type="Proteomes" id="UP000000391">
    <property type="component" value="Chromosome"/>
</dbReference>
<evidence type="ECO:0000256" key="6">
    <source>
        <dbReference type="ARBA" id="ARBA00022884"/>
    </source>
</evidence>
<dbReference type="InterPro" id="IPR022923">
    <property type="entry name" value="TRM1_arc_bac"/>
</dbReference>
<accession>D7EAU5</accession>
<reference evidence="10 11" key="1">
    <citation type="submission" date="2010-06" db="EMBL/GenBank/DDBJ databases">
        <title>Complete sequence chromosome of Methanohalobium evestigatum Z-7303.</title>
        <authorList>
            <consortium name="US DOE Joint Genome Institute"/>
            <person name="Lucas S."/>
            <person name="Copeland A."/>
            <person name="Lapidus A."/>
            <person name="Cheng J.-F."/>
            <person name="Bruce D."/>
            <person name="Goodwin L."/>
            <person name="Pitluck S."/>
            <person name="Saunders E."/>
            <person name="Detter J.C."/>
            <person name="Han C."/>
            <person name="Tapia R."/>
            <person name="Land M."/>
            <person name="Hauser L."/>
            <person name="Kyrpides N."/>
            <person name="Mikhailova N."/>
            <person name="Sieprawska-Lupa M."/>
            <person name="Whitman W.B."/>
            <person name="Anderson I."/>
            <person name="Woyke T."/>
        </authorList>
    </citation>
    <scope>NUCLEOTIDE SEQUENCE [LARGE SCALE GENOMIC DNA]</scope>
    <source>
        <strain evidence="11">ATCC BAA-1072 / DSM 3721 / NBRC 107634 / OCM 161 / Z-7303</strain>
    </source>
</reference>
<dbReference type="Pfam" id="PF02005">
    <property type="entry name" value="TRM"/>
    <property type="match status" value="1"/>
</dbReference>
<dbReference type="InterPro" id="IPR029063">
    <property type="entry name" value="SAM-dependent_MTases_sf"/>
</dbReference>
<dbReference type="OrthoDB" id="372177at2157"/>
<evidence type="ECO:0000256" key="9">
    <source>
        <dbReference type="PROSITE-ProRule" id="PRU00958"/>
    </source>
</evidence>
<dbReference type="NCBIfam" id="TIGR00308">
    <property type="entry name" value="TRM1"/>
    <property type="match status" value="1"/>
</dbReference>
<feature type="binding site" evidence="8">
    <location>
        <position position="274"/>
    </location>
    <ligand>
        <name>Zn(2+)</name>
        <dbReference type="ChEBI" id="CHEBI:29105"/>
    </ligand>
</feature>
<dbReference type="HAMAP" id="MF_00290">
    <property type="entry name" value="tRNA_dimethyltr_TRM1"/>
    <property type="match status" value="1"/>
</dbReference>
<dbReference type="AlphaFoldDB" id="D7EAU5"/>
<dbReference type="KEGG" id="mev:Metev_1620"/>
<evidence type="ECO:0000256" key="4">
    <source>
        <dbReference type="ARBA" id="ARBA00022691"/>
    </source>
</evidence>
<dbReference type="HOGENOM" id="CLU_010862_5_1_2"/>
<evidence type="ECO:0000313" key="10">
    <source>
        <dbReference type="EMBL" id="ADI74462.1"/>
    </source>
</evidence>
<feature type="binding site" evidence="8">
    <location>
        <position position="254"/>
    </location>
    <ligand>
        <name>Zn(2+)</name>
        <dbReference type="ChEBI" id="CHEBI:29105"/>
    </ligand>
</feature>
<dbReference type="PROSITE" id="PS51626">
    <property type="entry name" value="SAM_MT_TRM1"/>
    <property type="match status" value="1"/>
</dbReference>
<dbReference type="GO" id="GO:0046872">
    <property type="term" value="F:metal ion binding"/>
    <property type="evidence" value="ECO:0007669"/>
    <property type="project" value="UniProtKB-KW"/>
</dbReference>
<keyword evidence="5 8" id="KW-0819">tRNA processing</keyword>
<keyword evidence="8" id="KW-0479">Metal-binding</keyword>
<keyword evidence="8" id="KW-0862">Zinc</keyword>
<dbReference type="EMBL" id="CP002069">
    <property type="protein sequence ID" value="ADI74462.1"/>
    <property type="molecule type" value="Genomic_DNA"/>
</dbReference>
<keyword evidence="4 8" id="KW-0949">S-adenosyl-L-methionine</keyword>
<dbReference type="GO" id="GO:0000049">
    <property type="term" value="F:tRNA binding"/>
    <property type="evidence" value="ECO:0007669"/>
    <property type="project" value="UniProtKB-UniRule"/>
</dbReference>
<keyword evidence="3 8" id="KW-0808">Transferase</keyword>
<dbReference type="GeneID" id="9347262"/>
<dbReference type="PANTHER" id="PTHR10631:SF3">
    <property type="entry name" value="TRNA (GUANINE(26)-N(2))-DIMETHYLTRANSFERASE"/>
    <property type="match status" value="1"/>
</dbReference>
<feature type="binding site" evidence="8">
    <location>
        <position position="271"/>
    </location>
    <ligand>
        <name>Zn(2+)</name>
        <dbReference type="ChEBI" id="CHEBI:29105"/>
    </ligand>
</feature>
<keyword evidence="1 8" id="KW-0820">tRNA-binding</keyword>
<feature type="binding site" evidence="8">
    <location>
        <position position="123"/>
    </location>
    <ligand>
        <name>S-adenosyl-L-methionine</name>
        <dbReference type="ChEBI" id="CHEBI:59789"/>
    </ligand>
</feature>
<gene>
    <name evidence="8" type="primary">trm1</name>
    <name evidence="10" type="ordered locus">Metev_1620</name>
</gene>
<comment type="function">
    <text evidence="8">Dimethylates a single guanine residue at position 26 of a number of tRNAs using S-adenosyl-L-methionine as donor of the methyl groups.</text>
</comment>
<comment type="similarity">
    <text evidence="8 9">Belongs to the class I-like SAM-binding methyltransferase superfamily. Trm1 family.</text>
</comment>
<comment type="caution">
    <text evidence="8">Lacks conserved residue(s) required for the propagation of feature annotation.</text>
</comment>
<organism evidence="10 11">
    <name type="scientific">Methanohalobium evestigatum (strain ATCC BAA-1072 / DSM 3721 / NBRC 107634 / OCM 161 / Z-7303)</name>
    <dbReference type="NCBI Taxonomy" id="644295"/>
    <lineage>
        <taxon>Archaea</taxon>
        <taxon>Methanobacteriati</taxon>
        <taxon>Methanobacteriota</taxon>
        <taxon>Stenosarchaea group</taxon>
        <taxon>Methanomicrobia</taxon>
        <taxon>Methanosarcinales</taxon>
        <taxon>Methanosarcinaceae</taxon>
        <taxon>Methanohalobium</taxon>
    </lineage>
</organism>
<evidence type="ECO:0000256" key="5">
    <source>
        <dbReference type="ARBA" id="ARBA00022694"/>
    </source>
</evidence>
<dbReference type="EC" id="2.1.1.216" evidence="7 8"/>
<keyword evidence="6 8" id="KW-0694">RNA-binding</keyword>
<protein>
    <recommendedName>
        <fullName evidence="7 8">tRNA (guanine(26)-N(2))-dimethyltransferase</fullName>
        <ecNumber evidence="7 8">2.1.1.216</ecNumber>
    </recommendedName>
    <alternativeName>
        <fullName evidence="8">tRNA 2,2-dimethylguanosine-26 methyltransferase</fullName>
    </alternativeName>
    <alternativeName>
        <fullName evidence="8">tRNA(guanine-26,N(2)-N(2)) methyltransferase</fullName>
    </alternativeName>
    <alternativeName>
        <fullName evidence="8">tRNA(m(2,2)G26)dimethyltransferase</fullName>
    </alternativeName>
</protein>
<evidence type="ECO:0000313" key="11">
    <source>
        <dbReference type="Proteomes" id="UP000000391"/>
    </source>
</evidence>
<dbReference type="Gene3D" id="3.40.50.150">
    <property type="entry name" value="Vaccinia Virus protein VP39"/>
    <property type="match status" value="1"/>
</dbReference>
<dbReference type="Gene3D" id="3.30.56.70">
    <property type="entry name" value="N2,N2-dimethylguanosine tRNA methyltransferase, C-terminal domain"/>
    <property type="match status" value="1"/>
</dbReference>
<evidence type="ECO:0000256" key="8">
    <source>
        <dbReference type="HAMAP-Rule" id="MF_00290"/>
    </source>
</evidence>